<evidence type="ECO:0000256" key="8">
    <source>
        <dbReference type="ARBA" id="ARBA00022837"/>
    </source>
</evidence>
<dbReference type="EC" id="3.1.1.116" evidence="14"/>
<keyword evidence="10" id="KW-1133">Transmembrane helix</keyword>
<dbReference type="AlphaFoldDB" id="A0A640KQX2"/>
<organism evidence="17 18">
    <name type="scientific">Leishmania tarentolae</name>
    <name type="common">Sauroleishmania tarentolae</name>
    <dbReference type="NCBI Taxonomy" id="5689"/>
    <lineage>
        <taxon>Eukaryota</taxon>
        <taxon>Discoba</taxon>
        <taxon>Euglenozoa</taxon>
        <taxon>Kinetoplastea</taxon>
        <taxon>Metakinetoplastina</taxon>
        <taxon>Trypanosomatida</taxon>
        <taxon>Trypanosomatidae</taxon>
        <taxon>Leishmaniinae</taxon>
        <taxon>Leishmania</taxon>
        <taxon>lizard Leishmania</taxon>
    </lineage>
</organism>
<comment type="catalytic activity">
    <reaction evidence="13">
        <text>a 1,2-diacyl-sn-glycerol + H2O = a 2-acylglycerol + a fatty acid + H(+)</text>
        <dbReference type="Rhea" id="RHEA:33275"/>
        <dbReference type="ChEBI" id="CHEBI:15377"/>
        <dbReference type="ChEBI" id="CHEBI:15378"/>
        <dbReference type="ChEBI" id="CHEBI:17389"/>
        <dbReference type="ChEBI" id="CHEBI:17815"/>
        <dbReference type="ChEBI" id="CHEBI:28868"/>
        <dbReference type="EC" id="3.1.1.116"/>
    </reaction>
    <physiologicalReaction direction="left-to-right" evidence="13">
        <dbReference type="Rhea" id="RHEA:33276"/>
    </physiologicalReaction>
</comment>
<dbReference type="EMBL" id="BLBS01000049">
    <property type="protein sequence ID" value="GET91681.1"/>
    <property type="molecule type" value="Genomic_DNA"/>
</dbReference>
<dbReference type="VEuPathDB" id="TriTrypDB:LtaPh_3235800"/>
<feature type="region of interest" description="Disordered" evidence="15">
    <location>
        <begin position="87"/>
        <end position="113"/>
    </location>
</feature>
<evidence type="ECO:0000256" key="6">
    <source>
        <dbReference type="ARBA" id="ARBA00022723"/>
    </source>
</evidence>
<evidence type="ECO:0000256" key="9">
    <source>
        <dbReference type="ARBA" id="ARBA00022963"/>
    </source>
</evidence>
<evidence type="ECO:0000256" key="15">
    <source>
        <dbReference type="SAM" id="MobiDB-lite"/>
    </source>
</evidence>
<dbReference type="GO" id="GO:0005886">
    <property type="term" value="C:plasma membrane"/>
    <property type="evidence" value="ECO:0007669"/>
    <property type="project" value="UniProtKB-SubCell"/>
</dbReference>
<feature type="compositionally biased region" description="Polar residues" evidence="15">
    <location>
        <begin position="184"/>
        <end position="207"/>
    </location>
</feature>
<dbReference type="InterPro" id="IPR002921">
    <property type="entry name" value="Fungal_lipase-type"/>
</dbReference>
<comment type="subcellular location">
    <subcellularLocation>
        <location evidence="2">Cell membrane</location>
        <topology evidence="2">Multi-pass membrane protein</topology>
    </subcellularLocation>
</comment>
<evidence type="ECO:0000256" key="10">
    <source>
        <dbReference type="ARBA" id="ARBA00022989"/>
    </source>
</evidence>
<keyword evidence="7" id="KW-0378">Hydrolase</keyword>
<reference evidence="17" key="1">
    <citation type="submission" date="2019-11" db="EMBL/GenBank/DDBJ databases">
        <title>Leishmania tarentolae CDS.</title>
        <authorList>
            <person name="Goto Y."/>
            <person name="Yamagishi J."/>
        </authorList>
    </citation>
    <scope>NUCLEOTIDE SEQUENCE [LARGE SCALE GENOMIC DNA]</scope>
    <source>
        <strain evidence="17">Parrot Tar II</strain>
    </source>
</reference>
<keyword evidence="6" id="KW-0479">Metal-binding</keyword>
<proteinExistence type="predicted"/>
<evidence type="ECO:0000256" key="3">
    <source>
        <dbReference type="ARBA" id="ARBA00022475"/>
    </source>
</evidence>
<evidence type="ECO:0000256" key="4">
    <source>
        <dbReference type="ARBA" id="ARBA00022553"/>
    </source>
</evidence>
<keyword evidence="12" id="KW-0472">Membrane</keyword>
<accession>A0A640KQX2</accession>
<keyword evidence="5" id="KW-0812">Transmembrane</keyword>
<evidence type="ECO:0000256" key="13">
    <source>
        <dbReference type="ARBA" id="ARBA00024531"/>
    </source>
</evidence>
<keyword evidence="11" id="KW-0443">Lipid metabolism</keyword>
<gene>
    <name evidence="17" type="ORF">LtaPh_3235800</name>
</gene>
<dbReference type="OrthoDB" id="426718at2759"/>
<evidence type="ECO:0000256" key="12">
    <source>
        <dbReference type="ARBA" id="ARBA00023136"/>
    </source>
</evidence>
<dbReference type="GO" id="GO:0046872">
    <property type="term" value="F:metal ion binding"/>
    <property type="evidence" value="ECO:0007669"/>
    <property type="project" value="UniProtKB-KW"/>
</dbReference>
<comment type="cofactor">
    <cofactor evidence="1">
        <name>Ca(2+)</name>
        <dbReference type="ChEBI" id="CHEBI:29108"/>
    </cofactor>
</comment>
<evidence type="ECO:0000256" key="2">
    <source>
        <dbReference type="ARBA" id="ARBA00004651"/>
    </source>
</evidence>
<keyword evidence="3" id="KW-1003">Cell membrane</keyword>
<feature type="region of interest" description="Disordered" evidence="15">
    <location>
        <begin position="184"/>
        <end position="236"/>
    </location>
</feature>
<name>A0A640KQX2_LEITA</name>
<dbReference type="Proteomes" id="UP000419144">
    <property type="component" value="Unassembled WGS sequence"/>
</dbReference>
<dbReference type="SUPFAM" id="SSF53474">
    <property type="entry name" value="alpha/beta-Hydrolases"/>
    <property type="match status" value="1"/>
</dbReference>
<keyword evidence="4" id="KW-0597">Phosphoprotein</keyword>
<evidence type="ECO:0000256" key="7">
    <source>
        <dbReference type="ARBA" id="ARBA00022801"/>
    </source>
</evidence>
<dbReference type="Gene3D" id="3.40.50.1820">
    <property type="entry name" value="alpha/beta hydrolase"/>
    <property type="match status" value="1"/>
</dbReference>
<dbReference type="InterPro" id="IPR029058">
    <property type="entry name" value="AB_hydrolase_fold"/>
</dbReference>
<keyword evidence="8" id="KW-0106">Calcium</keyword>
<dbReference type="GO" id="GO:0016042">
    <property type="term" value="P:lipid catabolic process"/>
    <property type="evidence" value="ECO:0007669"/>
    <property type="project" value="UniProtKB-KW"/>
</dbReference>
<evidence type="ECO:0000259" key="16">
    <source>
        <dbReference type="Pfam" id="PF01764"/>
    </source>
</evidence>
<dbReference type="PANTHER" id="PTHR45792">
    <property type="entry name" value="DIACYLGLYCEROL LIPASE HOMOLOG-RELATED"/>
    <property type="match status" value="1"/>
</dbReference>
<evidence type="ECO:0000313" key="17">
    <source>
        <dbReference type="EMBL" id="GET91681.1"/>
    </source>
</evidence>
<evidence type="ECO:0000313" key="18">
    <source>
        <dbReference type="Proteomes" id="UP000419144"/>
    </source>
</evidence>
<dbReference type="PANTHER" id="PTHR45792:SF8">
    <property type="entry name" value="DIACYLGLYCEROL LIPASE-ALPHA"/>
    <property type="match status" value="1"/>
</dbReference>
<keyword evidence="18" id="KW-1185">Reference proteome</keyword>
<sequence>MLRHLRMASATKKPPKLEGQLFGIIQEWCRPLYRYRVPHSSTPRDRVCTCAYPLYTLRSSRRSPYDEPTVYTSAHEAVYVTGAGAPTTSDSPVSSWTLSGGSSPVNTSTPTPAGGGGAALSFLSSLGRLPSLRARWAVRQRRSRQAAVPPATPVAPPAPPPEACYRCNICDGLQGHAEVLDNALPTSGRSTGSGVASTKPASMTPTASPAEWNKEDEGERTTGVAAASPDSSADERYGRTISTDIANTAMEGTKVAELRHLDPFHVEVFGRPSWSALMKRIAREVQAQLTRCGLRKRDLSRYATQASLNSEMSRQTYKLWVRQESRRIRERQTQLTTPVTVTGSSSQKLQLTAASSEKAIVKGKLDTLHTAGYLARYAMAAYGLPFELNYFSSLRELSKLMAEPHRRYVCANSEEQLESMRRMLQGEEPNALLECVTSRCSLRVGQSCWALFLDHATNRVVLTFRGSLTPADIVVDVTEGYANVMLERPSVNEAAATTGTDASQRLCTAIPLGFYESVVEAGAQLLPLLRTIHSQYSSYQLCITGHSLGGIQASLFHILYCGPWRAALHSSSSLLRRTKTPTCPYSLPSAPPPSSAAISSTDTQATTPGAVVHVPFTKTVTCTFGTAPIVERRAAPLLNAWLHQEEQRSGSRLVTFSNGMDVISRLQLRSLQDVFLRQYARPTEESLSSDERAAVDDNGVAAAGVSDQAVPLLTIPGSLYNMTSGTRRRDLLAVPLTATPVREQVVLIPEAALHHHPSFYLRSLNDLLRRYRAKWQSICDDAKTPPTVAATAAAVAVPTDNLLREGRDE</sequence>
<evidence type="ECO:0000256" key="1">
    <source>
        <dbReference type="ARBA" id="ARBA00001913"/>
    </source>
</evidence>
<keyword evidence="9" id="KW-0442">Lipid degradation</keyword>
<feature type="compositionally biased region" description="Polar residues" evidence="15">
    <location>
        <begin position="87"/>
        <end position="111"/>
    </location>
</feature>
<comment type="caution">
    <text evidence="17">The sequence shown here is derived from an EMBL/GenBank/DDBJ whole genome shotgun (WGS) entry which is preliminary data.</text>
</comment>
<evidence type="ECO:0000256" key="11">
    <source>
        <dbReference type="ARBA" id="ARBA00023098"/>
    </source>
</evidence>
<evidence type="ECO:0000256" key="5">
    <source>
        <dbReference type="ARBA" id="ARBA00022692"/>
    </source>
</evidence>
<feature type="domain" description="Fungal lipase-type" evidence="16">
    <location>
        <begin position="461"/>
        <end position="558"/>
    </location>
</feature>
<evidence type="ECO:0000256" key="14">
    <source>
        <dbReference type="ARBA" id="ARBA00026104"/>
    </source>
</evidence>
<dbReference type="Pfam" id="PF01764">
    <property type="entry name" value="Lipase_3"/>
    <property type="match status" value="1"/>
</dbReference>
<dbReference type="InterPro" id="IPR052214">
    <property type="entry name" value="DAG_Lipase-Related"/>
</dbReference>
<dbReference type="GO" id="GO:0016298">
    <property type="term" value="F:lipase activity"/>
    <property type="evidence" value="ECO:0007669"/>
    <property type="project" value="TreeGrafter"/>
</dbReference>
<protein>
    <recommendedName>
        <fullName evidence="14">sn-1-specific diacylglycerol lipase</fullName>
        <ecNumber evidence="14">3.1.1.116</ecNumber>
    </recommendedName>
</protein>